<dbReference type="EMBL" id="CDMZ01002706">
    <property type="protein sequence ID" value="CEM43526.1"/>
    <property type="molecule type" value="Genomic_DNA"/>
</dbReference>
<evidence type="ECO:0000313" key="2">
    <source>
        <dbReference type="EMBL" id="CEM43526.1"/>
    </source>
</evidence>
<feature type="region of interest" description="Disordered" evidence="1">
    <location>
        <begin position="1"/>
        <end position="116"/>
    </location>
</feature>
<feature type="compositionally biased region" description="Polar residues" evidence="1">
    <location>
        <begin position="79"/>
        <end position="96"/>
    </location>
</feature>
<accession>A0A0G4HHU1</accession>
<reference evidence="2" key="1">
    <citation type="submission" date="2014-11" db="EMBL/GenBank/DDBJ databases">
        <authorList>
            <person name="Otto D Thomas"/>
            <person name="Naeem Raeece"/>
        </authorList>
    </citation>
    <scope>NUCLEOTIDE SEQUENCE</scope>
</reference>
<sequence>MMKQMDKTGQDKGGSGGRPKGPPGGGGRGGGSGDRRGSPYPGRRGGSGRRGGGGGHGRGGRTLFPGSFNNENFEKKNSDSGQAQRGGSVPPVSSQTVGPGDQDDDDDVVVMGGVSRGQRDSFDLTIHASKGEEKTTHGEGSLGKVRFADRLGLPLCYEPGAKYSPDYDTTTFHVWYDGAMKRLSAWDPVGNHTGVDVWREGVRGAWQTILSDEPKRTGLERMGWAIFPAGLETYMMVMQAFQSEFTAGGVQRIKDMMEEQDSHLSESISRTRGPEDETTMGAVPSGSKSAVYTVSQYESELMNDPNRTQRRTGFPEKFKVYQVSGNARSKNPMLVEYRVIKILIDSCTFGNLISWRKVRSLIRAFGGLDIPDWTGLFTGGVREEGDGPPDGGLPRKTRHRHYEHLVTGQDFIEWKVQLEMPLQSWGLGDKAVFSCPAILGIWFGTHDPSGAPKNIVVPCLLHTVDQPNLPDVLIRNAPGTGLFVPRSSPKDVLPAYRMWAEKTKEERQISHGVRLSMDLMYQEGVRQGIPQVDVEVMDTPFKVGAPEACIIHKPWGDRPDGYGLNHLPRAVYNRSPHYKAVLNEFCEHFLGGGPQGGSCGYRFQSLQEVWDRRNKVQRMRQQRDPYERIPRTPLPDVLKKRSAKKDFRATPNGVEVPVAAYPITYWVVGGWTASELADTDHCQQGPFLAVRKFDAEGADHFKPWDYGLERTYLAAFSAIMVDQQREVMALHARYGHQNFDDLKETLAAEGIDIDEDCRRWVSACLLCQLKNAITPRIHKRSEKLSVDWRPIKGMVWIVDIWFFKDLLAKAKTGGFGMIVVLYKPGAGFSLAHPAKEKDEASLIDCAHYFAHWLGRLHLVCIDGEKAGAGASFQSWLQGNRSPGLYPIEYHQGPLYVRKGLQALVERCIRSNREGVALLMSDLNHRFPLAVIHLVAMGERWGYFCAFHKTVGGIPFTLTFRKAPPRWRVGDTAVVSMPSLGTELHGVIVQFLAPLIHDVVAVLHRHKERNIQGERFTVLQVHPEQSIYRRSWTTSAFGGGLDSIKKEPSSWLRRAETRMICDSGKLLQGRRGARVCGIIDGPVGATSVTRDSL</sequence>
<organism evidence="2">
    <name type="scientific">Chromera velia CCMP2878</name>
    <dbReference type="NCBI Taxonomy" id="1169474"/>
    <lineage>
        <taxon>Eukaryota</taxon>
        <taxon>Sar</taxon>
        <taxon>Alveolata</taxon>
        <taxon>Colpodellida</taxon>
        <taxon>Chromeraceae</taxon>
        <taxon>Chromera</taxon>
    </lineage>
</organism>
<dbReference type="VEuPathDB" id="CryptoDB:Cvel_27605"/>
<protein>
    <submittedName>
        <fullName evidence="2">Uncharacterized protein</fullName>
    </submittedName>
</protein>
<gene>
    <name evidence="2" type="ORF">Cvel_27605</name>
</gene>
<name>A0A0G4HHU1_9ALVE</name>
<feature type="compositionally biased region" description="Gly residues" evidence="1">
    <location>
        <begin position="11"/>
        <end position="32"/>
    </location>
</feature>
<proteinExistence type="predicted"/>
<feature type="compositionally biased region" description="Basic and acidic residues" evidence="1">
    <location>
        <begin position="1"/>
        <end position="10"/>
    </location>
</feature>
<evidence type="ECO:0000256" key="1">
    <source>
        <dbReference type="SAM" id="MobiDB-lite"/>
    </source>
</evidence>
<dbReference type="AlphaFoldDB" id="A0A0G4HHU1"/>
<feature type="compositionally biased region" description="Gly residues" evidence="1">
    <location>
        <begin position="43"/>
        <end position="57"/>
    </location>
</feature>
<dbReference type="PhylomeDB" id="A0A0G4HHU1"/>
<feature type="region of interest" description="Disordered" evidence="1">
    <location>
        <begin position="260"/>
        <end position="287"/>
    </location>
</feature>